<dbReference type="SUPFAM" id="SSF102588">
    <property type="entry name" value="LmbE-like"/>
    <property type="match status" value="1"/>
</dbReference>
<accession>A0ABT1HUI4</accession>
<dbReference type="Proteomes" id="UP001205311">
    <property type="component" value="Unassembled WGS sequence"/>
</dbReference>
<dbReference type="Pfam" id="PF02585">
    <property type="entry name" value="PIG-L"/>
    <property type="match status" value="1"/>
</dbReference>
<reference evidence="2 3" key="1">
    <citation type="submission" date="2022-06" db="EMBL/GenBank/DDBJ databases">
        <title>Genomic Encyclopedia of Archaeal and Bacterial Type Strains, Phase II (KMG-II): from individual species to whole genera.</title>
        <authorList>
            <person name="Goeker M."/>
        </authorList>
    </citation>
    <scope>NUCLEOTIDE SEQUENCE [LARGE SCALE GENOMIC DNA]</scope>
    <source>
        <strain evidence="2 3">DSM 40477</strain>
    </source>
</reference>
<dbReference type="InterPro" id="IPR003737">
    <property type="entry name" value="GlcNAc_PI_deacetylase-related"/>
</dbReference>
<sequence length="213" mass="23504">MTTPVLPSRAGLRLMAVHAHPDDESSKGAATMARYAAEGAQVLVRTMTGGERGDVLNPALDRPEVRADLPRLRREEMARARAILGVDQRFLGFVDSGCVWDGEALPEGCFAVQPLTTAAAPLVRAVREVRPHVLVTYDENGGYPHPDHIRTHQVAVEAFDAAGDPERYPGTGQPWQPLKLYYIRAFTKDYFAAIHAAMTDAGMRDWTRRRGRS</sequence>
<dbReference type="Gene3D" id="3.40.50.10320">
    <property type="entry name" value="LmbE-like"/>
    <property type="match status" value="1"/>
</dbReference>
<gene>
    <name evidence="2" type="ORF">LX15_002887</name>
</gene>
<dbReference type="NCBIfam" id="TIGR03446">
    <property type="entry name" value="mycothiol_Mca"/>
    <property type="match status" value="1"/>
</dbReference>
<dbReference type="PANTHER" id="PTHR12993:SF11">
    <property type="entry name" value="N-ACETYLGLUCOSAMINYL-PHOSPHATIDYLINOSITOL DE-N-ACETYLASE"/>
    <property type="match status" value="1"/>
</dbReference>
<dbReference type="PANTHER" id="PTHR12993">
    <property type="entry name" value="N-ACETYLGLUCOSAMINYL-PHOSPHATIDYLINOSITOL DE-N-ACETYLASE-RELATED"/>
    <property type="match status" value="1"/>
</dbReference>
<organism evidence="2 3">
    <name type="scientific">Streptoalloteichus tenebrarius (strain ATCC 17920 / DSM 40477 / JCM 4838 / CBS 697.72 / NBRC 16177 / NCIMB 11028 / NRRL B-12390 / A12253. 1 / ISP 5477)</name>
    <name type="common">Streptomyces tenebrarius</name>
    <dbReference type="NCBI Taxonomy" id="1933"/>
    <lineage>
        <taxon>Bacteria</taxon>
        <taxon>Bacillati</taxon>
        <taxon>Actinomycetota</taxon>
        <taxon>Actinomycetes</taxon>
        <taxon>Pseudonocardiales</taxon>
        <taxon>Pseudonocardiaceae</taxon>
        <taxon>Streptoalloteichus</taxon>
    </lineage>
</organism>
<dbReference type="InterPro" id="IPR017811">
    <property type="entry name" value="Mca"/>
</dbReference>
<name>A0ABT1HUI4_STRSD</name>
<comment type="caution">
    <text evidence="2">The sequence shown here is derived from an EMBL/GenBank/DDBJ whole genome shotgun (WGS) entry which is preliminary data.</text>
</comment>
<evidence type="ECO:0000313" key="3">
    <source>
        <dbReference type="Proteomes" id="UP001205311"/>
    </source>
</evidence>
<keyword evidence="3" id="KW-1185">Reference proteome</keyword>
<keyword evidence="1" id="KW-0862">Zinc</keyword>
<dbReference type="EMBL" id="JAMTCP010000014">
    <property type="protein sequence ID" value="MCP2259186.1"/>
    <property type="molecule type" value="Genomic_DNA"/>
</dbReference>
<proteinExistence type="predicted"/>
<evidence type="ECO:0000256" key="1">
    <source>
        <dbReference type="ARBA" id="ARBA00022833"/>
    </source>
</evidence>
<evidence type="ECO:0000313" key="2">
    <source>
        <dbReference type="EMBL" id="MCP2259186.1"/>
    </source>
</evidence>
<protein>
    <submittedName>
        <fullName evidence="2">Mycothiol conjugate amidase Mca</fullName>
    </submittedName>
</protein>
<dbReference type="InterPro" id="IPR024078">
    <property type="entry name" value="LmbE-like_dom_sf"/>
</dbReference>